<dbReference type="RefSeq" id="WP_153216058.1">
    <property type="nucleotide sequence ID" value="NZ_WIBF01000006.1"/>
</dbReference>
<feature type="domain" description="Tip attachment protein J" evidence="3">
    <location>
        <begin position="790"/>
        <end position="937"/>
    </location>
</feature>
<dbReference type="InterPro" id="IPR032876">
    <property type="entry name" value="J_dom"/>
</dbReference>
<dbReference type="SUPFAM" id="SSF51445">
    <property type="entry name" value="(Trans)glycosidases"/>
    <property type="match status" value="1"/>
</dbReference>
<dbReference type="InterPro" id="IPR025195">
    <property type="entry name" value="GTA_TIM_dom"/>
</dbReference>
<accession>A0A843YI50</accession>
<evidence type="ECO:0000259" key="2">
    <source>
        <dbReference type="Pfam" id="PF13547"/>
    </source>
</evidence>
<sequence>MATLLLGAAGAAVGGAIGGTVFGIGAAAIGKAVGASIGRAIDQRLLSALAPATKQEGPRLETLDVMTSEEGAPLFSLNGRVAIAGEVIWAAKLKEVVKTSTQKVGSGKRKQKVEKTEYSYFASFAVSLGEGQLSGFGRIWANGELLDITDLLSDGRLRFYPGSETQTTDPLILAIEGSAPAYRGTAYILFEDLPLADFNNAVPQIKVEVFGQSGEMEQLVKGVNIIPGSTEWGYMPEVVHKQELNNQGEVVQQEADNAARYSGVSDWTVSLNHMETVLPEANTVSLVVAWFGTDLRAGLCEIEPRIEDREKSTSVPWGASGLTKETANEVSQTSDERPAFGSTPADIAVISAIRDLRARGKRVLLYPFVMMDVTDSQALPDPSGDGVQGAYPWRGRIAPRNGEGVGTEIAAFMGTAAPSDFTAAENAVTYSGPAEWRFRRFILHLAHLASVAGGVDAFLIGTEMRGLSMAPSEPGVYPFVSALKTLAADVRTILPTSLISYGADWSEYHSHQDGDDLRFHLDPLWSDPNIDFVGIDNYLPISDWRPGTSHLDYDPVRGHTSPYSLDYLKGNIEGGEYWDWYYQSDADRAAQIRTPIEDLAYGEPWVYRQKAVRDWQSYTHHERLSGIRETPSTDWVAGSKPVWFTELGCPAVTFGANQPNVFYAPKSSESFLPWFSVGVRDDFMQRQYLRASLEWWRDNGGTAVSIDDVQIWCWDARPWPEFPLQTSLWSDGPDWFSGHWLNGRAGAAPAAEAIERRLTGYHGLSDSDLNLSACFGQADGYPASAPIGFRDFLQPLEVGLALQSHEAGGRVLVESRGAAITVPEVQESWFIDVENGPLFTAKRGALEDVASTAIVRFLDGLGNYERVSTRAIIGAGREGGTSTAESPLVMDFNSGTMAAEHLLRVAADGRESLSFRLPRSSTRIRPGVVVPVRLGDEAVRPMMIERVVEGETKTIEARSYNYGSFAPTGNLTRPALSRRVRGSSAVIARILDVPVLPGSIAEEWDSLVAFHSDPWPQGIVWAIGSDDTTGFADSGDAPVRSAIGETTSALAAGGSHTWQEVTVTVRLNSGVLTSAAAADVLNNSNGLAIEHAAGWEVVQFRDAELIGHREWRLSGLLRGRLGTDGVVSNSALPSGATVVALDTALQPLGLASSEVGLQRYVRFGPVDLDVSKHDVRPHVGQAAGRRPYAPCHLRLLESNSDTVLTWVRRTRTDGEADWRDEVTDVPLGEASERYAVEVISGDTLVHTTEVTEPNFTYTAAQAASDGVPTPFTMRVAMISETYGPGMWASIEVT</sequence>
<dbReference type="CDD" id="cd19607">
    <property type="entry name" value="GTA_TIM-barrel-like"/>
    <property type="match status" value="1"/>
</dbReference>
<feature type="domain" description="Rcc01698-like C-terminal" evidence="4">
    <location>
        <begin position="1042"/>
        <end position="1139"/>
    </location>
</feature>
<gene>
    <name evidence="5" type="ORF">GFB49_11665</name>
</gene>
<evidence type="ECO:0000256" key="1">
    <source>
        <dbReference type="SAM" id="MobiDB-lite"/>
    </source>
</evidence>
<protein>
    <recommendedName>
        <fullName evidence="7">Host specificity protein</fullName>
    </recommendedName>
</protein>
<name>A0A843YI50_9RHOB</name>
<feature type="region of interest" description="Disordered" evidence="1">
    <location>
        <begin position="311"/>
        <end position="339"/>
    </location>
</feature>
<feature type="compositionally biased region" description="Polar residues" evidence="1">
    <location>
        <begin position="323"/>
        <end position="333"/>
    </location>
</feature>
<reference evidence="5 6" key="1">
    <citation type="submission" date="2019-10" db="EMBL/GenBank/DDBJ databases">
        <title>Epibacterium sp. nov., isolated from seawater.</title>
        <authorList>
            <person name="Zhang X."/>
            <person name="Li N."/>
        </authorList>
    </citation>
    <scope>NUCLEOTIDE SEQUENCE [LARGE SCALE GENOMIC DNA]</scope>
    <source>
        <strain evidence="5 6">SM1979</strain>
    </source>
</reference>
<proteinExistence type="predicted"/>
<dbReference type="Gene3D" id="3.20.20.80">
    <property type="entry name" value="Glycosidases"/>
    <property type="match status" value="1"/>
</dbReference>
<evidence type="ECO:0000313" key="5">
    <source>
        <dbReference type="EMBL" id="MQQ09114.1"/>
    </source>
</evidence>
<feature type="domain" description="GTA TIM-barrel-like" evidence="2">
    <location>
        <begin position="436"/>
        <end position="723"/>
    </location>
</feature>
<comment type="caution">
    <text evidence="5">The sequence shown here is derived from an EMBL/GenBank/DDBJ whole genome shotgun (WGS) entry which is preliminary data.</text>
</comment>
<dbReference type="InterPro" id="IPR017853">
    <property type="entry name" value="GH"/>
</dbReference>
<evidence type="ECO:0000259" key="3">
    <source>
        <dbReference type="Pfam" id="PF13550"/>
    </source>
</evidence>
<dbReference type="Pfam" id="PF13547">
    <property type="entry name" value="GTA_TIM"/>
    <property type="match status" value="1"/>
</dbReference>
<dbReference type="Pfam" id="PF13550">
    <property type="entry name" value="Phage-tail_3"/>
    <property type="match status" value="1"/>
</dbReference>
<dbReference type="Proteomes" id="UP000444174">
    <property type="component" value="Unassembled WGS sequence"/>
</dbReference>
<dbReference type="InterPro" id="IPR056490">
    <property type="entry name" value="Rcc01698_C"/>
</dbReference>
<organism evidence="5 6">
    <name type="scientific">Tritonibacter litoralis</name>
    <dbReference type="NCBI Taxonomy" id="2662264"/>
    <lineage>
        <taxon>Bacteria</taxon>
        <taxon>Pseudomonadati</taxon>
        <taxon>Pseudomonadota</taxon>
        <taxon>Alphaproteobacteria</taxon>
        <taxon>Rhodobacterales</taxon>
        <taxon>Paracoccaceae</taxon>
        <taxon>Tritonibacter</taxon>
    </lineage>
</organism>
<evidence type="ECO:0000313" key="6">
    <source>
        <dbReference type="Proteomes" id="UP000444174"/>
    </source>
</evidence>
<dbReference type="EMBL" id="WIBF01000006">
    <property type="protein sequence ID" value="MQQ09114.1"/>
    <property type="molecule type" value="Genomic_DNA"/>
</dbReference>
<evidence type="ECO:0000259" key="4">
    <source>
        <dbReference type="Pfam" id="PF23666"/>
    </source>
</evidence>
<dbReference type="Pfam" id="PF23666">
    <property type="entry name" value="Rcc01698_C"/>
    <property type="match status" value="1"/>
</dbReference>
<keyword evidence="6" id="KW-1185">Reference proteome</keyword>
<evidence type="ECO:0008006" key="7">
    <source>
        <dbReference type="Google" id="ProtNLM"/>
    </source>
</evidence>